<name>A0A5B0DWD3_9HYPH</name>
<organism evidence="1 2">
    <name type="scientific">Aureimonas fodinaquatilis</name>
    <dbReference type="NCBI Taxonomy" id="2565783"/>
    <lineage>
        <taxon>Bacteria</taxon>
        <taxon>Pseudomonadati</taxon>
        <taxon>Pseudomonadota</taxon>
        <taxon>Alphaproteobacteria</taxon>
        <taxon>Hyphomicrobiales</taxon>
        <taxon>Aurantimonadaceae</taxon>
        <taxon>Aureimonas</taxon>
    </lineage>
</organism>
<sequence>MTTGPIPAASIERWSFGMGDDDAECFRVAIRCMDREYLAFAALPEDQRPQAKNRDMTPELFDALFA</sequence>
<comment type="caution">
    <text evidence="1">The sequence shown here is derived from an EMBL/GenBank/DDBJ whole genome shotgun (WGS) entry which is preliminary data.</text>
</comment>
<dbReference type="OrthoDB" id="7451058at2"/>
<reference evidence="1 2" key="1">
    <citation type="submission" date="2019-08" db="EMBL/GenBank/DDBJ databases">
        <title>Aureimonas fodiniaquatilis sp. nov., isolated from a coal mine wastewater.</title>
        <authorList>
            <person name="Kim W."/>
        </authorList>
    </citation>
    <scope>NUCLEOTIDE SEQUENCE [LARGE SCALE GENOMIC DNA]</scope>
    <source>
        <strain evidence="1 2">CAU 1482</strain>
    </source>
</reference>
<dbReference type="Proteomes" id="UP000324738">
    <property type="component" value="Unassembled WGS sequence"/>
</dbReference>
<dbReference type="AlphaFoldDB" id="A0A5B0DWD3"/>
<proteinExistence type="predicted"/>
<protein>
    <submittedName>
        <fullName evidence="1">Uncharacterized protein</fullName>
    </submittedName>
</protein>
<evidence type="ECO:0000313" key="2">
    <source>
        <dbReference type="Proteomes" id="UP000324738"/>
    </source>
</evidence>
<evidence type="ECO:0000313" key="1">
    <source>
        <dbReference type="EMBL" id="KAA0970312.1"/>
    </source>
</evidence>
<dbReference type="EMBL" id="VTWH01000002">
    <property type="protein sequence ID" value="KAA0970312.1"/>
    <property type="molecule type" value="Genomic_DNA"/>
</dbReference>
<accession>A0A5B0DWD3</accession>
<gene>
    <name evidence="1" type="ORF">FPY71_07245</name>
</gene>
<keyword evidence="2" id="KW-1185">Reference proteome</keyword>